<keyword evidence="2" id="KW-1185">Reference proteome</keyword>
<evidence type="ECO:0000313" key="2">
    <source>
        <dbReference type="Proteomes" id="UP001303946"/>
    </source>
</evidence>
<proteinExistence type="predicted"/>
<dbReference type="RefSeq" id="WP_316703940.1">
    <property type="nucleotide sequence ID" value="NZ_CP136336.1"/>
</dbReference>
<dbReference type="Proteomes" id="UP001303946">
    <property type="component" value="Chromosome"/>
</dbReference>
<dbReference type="EMBL" id="CP136336">
    <property type="protein sequence ID" value="WOB10957.1"/>
    <property type="molecule type" value="Genomic_DNA"/>
</dbReference>
<reference evidence="1 2" key="1">
    <citation type="submission" date="2023-10" db="EMBL/GenBank/DDBJ databases">
        <title>Bacteria for the degradation of biodegradable plastic PBAT(Polybutylene adipate terephthalate).</title>
        <authorList>
            <person name="Weon H.-Y."/>
            <person name="Yeon J."/>
        </authorList>
    </citation>
    <scope>NUCLEOTIDE SEQUENCE [LARGE SCALE GENOMIC DNA]</scope>
    <source>
        <strain evidence="1 2">SBD 7-3</strain>
    </source>
</reference>
<protein>
    <submittedName>
        <fullName evidence="1">Uncharacterized protein</fullName>
    </submittedName>
</protein>
<accession>A0ABZ0D137</accession>
<name>A0ABZ0D137_9BURK</name>
<organism evidence="1 2">
    <name type="scientific">Piscinibacter gummiphilus</name>
    <dbReference type="NCBI Taxonomy" id="946333"/>
    <lineage>
        <taxon>Bacteria</taxon>
        <taxon>Pseudomonadati</taxon>
        <taxon>Pseudomonadota</taxon>
        <taxon>Betaproteobacteria</taxon>
        <taxon>Burkholderiales</taxon>
        <taxon>Sphaerotilaceae</taxon>
        <taxon>Piscinibacter</taxon>
    </lineage>
</organism>
<evidence type="ECO:0000313" key="1">
    <source>
        <dbReference type="EMBL" id="WOB10957.1"/>
    </source>
</evidence>
<sequence>MAWLLWAAGSFGGSAEANAKPPIPPAVKELAMRAAPDAPLACTLPTAALSERLAWIRQVTEQHLISHHLSERALRLTYQHDAKAQLERIVAGEQDCCSFLEFNLEGGPATVALTIRAPEGLERDARWLFDQFLPRAVPSRRCGCAPGACG</sequence>
<gene>
    <name evidence="1" type="ORF">RXV79_13085</name>
</gene>